<evidence type="ECO:0000313" key="2">
    <source>
        <dbReference type="Proteomes" id="UP000789702"/>
    </source>
</evidence>
<feature type="non-terminal residue" evidence="1">
    <location>
        <position position="75"/>
    </location>
</feature>
<proteinExistence type="predicted"/>
<accession>A0ACA9PSG1</accession>
<sequence length="75" mass="8758">MHILATDQTKLKQDHETYIKLSVFVCQITKAILIAQNKNKNTQNIIRKHDEYTINLKILTKLEVVESLPVRELLD</sequence>
<name>A0ACA9PSG1_9GLOM</name>
<dbReference type="EMBL" id="CAJVPU010032755">
    <property type="protein sequence ID" value="CAG8720563.1"/>
    <property type="molecule type" value="Genomic_DNA"/>
</dbReference>
<protein>
    <submittedName>
        <fullName evidence="1">2231_t:CDS:1</fullName>
    </submittedName>
</protein>
<gene>
    <name evidence="1" type="ORF">DHETER_LOCUS12803</name>
</gene>
<dbReference type="Proteomes" id="UP000789702">
    <property type="component" value="Unassembled WGS sequence"/>
</dbReference>
<organism evidence="1 2">
    <name type="scientific">Dentiscutata heterogama</name>
    <dbReference type="NCBI Taxonomy" id="1316150"/>
    <lineage>
        <taxon>Eukaryota</taxon>
        <taxon>Fungi</taxon>
        <taxon>Fungi incertae sedis</taxon>
        <taxon>Mucoromycota</taxon>
        <taxon>Glomeromycotina</taxon>
        <taxon>Glomeromycetes</taxon>
        <taxon>Diversisporales</taxon>
        <taxon>Gigasporaceae</taxon>
        <taxon>Dentiscutata</taxon>
    </lineage>
</organism>
<keyword evidence="2" id="KW-1185">Reference proteome</keyword>
<evidence type="ECO:0000313" key="1">
    <source>
        <dbReference type="EMBL" id="CAG8720563.1"/>
    </source>
</evidence>
<reference evidence="1" key="1">
    <citation type="submission" date="2021-06" db="EMBL/GenBank/DDBJ databases">
        <authorList>
            <person name="Kallberg Y."/>
            <person name="Tangrot J."/>
            <person name="Rosling A."/>
        </authorList>
    </citation>
    <scope>NUCLEOTIDE SEQUENCE</scope>
    <source>
        <strain evidence="1">IL203A</strain>
    </source>
</reference>
<comment type="caution">
    <text evidence="1">The sequence shown here is derived from an EMBL/GenBank/DDBJ whole genome shotgun (WGS) entry which is preliminary data.</text>
</comment>